<feature type="binding site" evidence="2">
    <location>
        <position position="82"/>
    </location>
    <ligand>
        <name>substrate</name>
    </ligand>
</feature>
<dbReference type="PANTHER" id="PTHR43300">
    <property type="entry name" value="ACETYLTRANSFERASE"/>
    <property type="match status" value="1"/>
</dbReference>
<dbReference type="EMBL" id="QYUO01000001">
    <property type="protein sequence ID" value="RJF99486.1"/>
    <property type="molecule type" value="Genomic_DNA"/>
</dbReference>
<dbReference type="InterPro" id="IPR011004">
    <property type="entry name" value="Trimer_LpxA-like_sf"/>
</dbReference>
<reference evidence="4" key="1">
    <citation type="submission" date="2018-09" db="EMBL/GenBank/DDBJ databases">
        <authorList>
            <person name="Zhu H."/>
        </authorList>
    </citation>
    <scope>NUCLEOTIDE SEQUENCE [LARGE SCALE GENOMIC DNA]</scope>
    <source>
        <strain evidence="4">K1R23-30</strain>
    </source>
</reference>
<proteinExistence type="inferred from homology"/>
<dbReference type="InterPro" id="IPR020019">
    <property type="entry name" value="AcTrfase_PglD-like"/>
</dbReference>
<dbReference type="NCBIfam" id="TIGR03570">
    <property type="entry name" value="NeuD_NnaD"/>
    <property type="match status" value="1"/>
</dbReference>
<dbReference type="InterPro" id="IPR050179">
    <property type="entry name" value="Trans_hexapeptide_repeat"/>
</dbReference>
<dbReference type="OrthoDB" id="1115300at2"/>
<dbReference type="AlphaFoldDB" id="A0A3A3FTV9"/>
<name>A0A3A3FTV9_9BURK</name>
<evidence type="ECO:0000256" key="2">
    <source>
        <dbReference type="PIRSR" id="PIRSR620019-2"/>
    </source>
</evidence>
<dbReference type="Proteomes" id="UP000265955">
    <property type="component" value="Unassembled WGS sequence"/>
</dbReference>
<comment type="caution">
    <text evidence="3">The sequence shown here is derived from an EMBL/GenBank/DDBJ whole genome shotgun (WGS) entry which is preliminary data.</text>
</comment>
<dbReference type="CDD" id="cd03360">
    <property type="entry name" value="LbH_AT_putative"/>
    <property type="match status" value="1"/>
</dbReference>
<dbReference type="RefSeq" id="WP_119769424.1">
    <property type="nucleotide sequence ID" value="NZ_QYUO01000001.1"/>
</dbReference>
<evidence type="ECO:0000256" key="1">
    <source>
        <dbReference type="ARBA" id="ARBA00007274"/>
    </source>
</evidence>
<accession>A0A3A3FTV9</accession>
<dbReference type="SUPFAM" id="SSF51161">
    <property type="entry name" value="Trimeric LpxA-like enzymes"/>
    <property type="match status" value="1"/>
</dbReference>
<evidence type="ECO:0000313" key="3">
    <source>
        <dbReference type="EMBL" id="RJF99486.1"/>
    </source>
</evidence>
<comment type="similarity">
    <text evidence="1">Belongs to the transferase hexapeptide repeat family.</text>
</comment>
<dbReference type="PANTHER" id="PTHR43300:SF4">
    <property type="entry name" value="ACYL-[ACYL-CARRIER-PROTEIN]--UDP-N-ACETYLGLUCOSAMINE O-ACYLTRANSFERASE"/>
    <property type="match status" value="1"/>
</dbReference>
<dbReference type="InterPro" id="IPR001451">
    <property type="entry name" value="Hexapep"/>
</dbReference>
<sequence>MHELISTKASGDDRPVIIFGNLRSASLAWYCLLHDSPWQVAGFTVDEAYLASSHFEGLPLVPFETLEARYPPTDFRLLIPMGYQRINGVRRTRFEMARQRGYTFVSYVSSRASVWPDLKIGENVLIYEHAIIQPFARIGDNCIIRSGAHISHHCEVADHAFVAAEVAMGGEGYVGEQAFVGVGAVLRDRIRVAERSFIGAGAVVVQDTQPDGVYVGNPARKAGKTALEASGG</sequence>
<protein>
    <submittedName>
        <fullName evidence="3">Acetyltransferase</fullName>
    </submittedName>
</protein>
<evidence type="ECO:0000313" key="4">
    <source>
        <dbReference type="Proteomes" id="UP000265955"/>
    </source>
</evidence>
<gene>
    <name evidence="3" type="ORF">D3871_13845</name>
</gene>
<keyword evidence="3" id="KW-0808">Transferase</keyword>
<keyword evidence="4" id="KW-1185">Reference proteome</keyword>
<dbReference type="Gene3D" id="2.160.10.10">
    <property type="entry name" value="Hexapeptide repeat proteins"/>
    <property type="match status" value="1"/>
</dbReference>
<dbReference type="GO" id="GO:0016740">
    <property type="term" value="F:transferase activity"/>
    <property type="evidence" value="ECO:0007669"/>
    <property type="project" value="UniProtKB-KW"/>
</dbReference>
<organism evidence="3 4">
    <name type="scientific">Noviherbaspirillum saxi</name>
    <dbReference type="NCBI Taxonomy" id="2320863"/>
    <lineage>
        <taxon>Bacteria</taxon>
        <taxon>Pseudomonadati</taxon>
        <taxon>Pseudomonadota</taxon>
        <taxon>Betaproteobacteria</taxon>
        <taxon>Burkholderiales</taxon>
        <taxon>Oxalobacteraceae</taxon>
        <taxon>Noviherbaspirillum</taxon>
    </lineage>
</organism>
<dbReference type="Pfam" id="PF00132">
    <property type="entry name" value="Hexapep"/>
    <property type="match status" value="1"/>
</dbReference>